<gene>
    <name evidence="1" type="ORF">P167DRAFT_531535</name>
</gene>
<keyword evidence="2" id="KW-1185">Reference proteome</keyword>
<evidence type="ECO:0000313" key="1">
    <source>
        <dbReference type="EMBL" id="RPB17288.1"/>
    </source>
</evidence>
<evidence type="ECO:0000313" key="2">
    <source>
        <dbReference type="Proteomes" id="UP000277580"/>
    </source>
</evidence>
<dbReference type="AlphaFoldDB" id="A0A3N4L680"/>
<dbReference type="OrthoDB" id="5317234at2759"/>
<organism evidence="1 2">
    <name type="scientific">Morchella conica CCBAS932</name>
    <dbReference type="NCBI Taxonomy" id="1392247"/>
    <lineage>
        <taxon>Eukaryota</taxon>
        <taxon>Fungi</taxon>
        <taxon>Dikarya</taxon>
        <taxon>Ascomycota</taxon>
        <taxon>Pezizomycotina</taxon>
        <taxon>Pezizomycetes</taxon>
        <taxon>Pezizales</taxon>
        <taxon>Morchellaceae</taxon>
        <taxon>Morchella</taxon>
    </lineage>
</organism>
<name>A0A3N4L680_9PEZI</name>
<protein>
    <submittedName>
        <fullName evidence="1">Uncharacterized protein</fullName>
    </submittedName>
</protein>
<sequence>MLEINPLYIEGKTYATFILAGLPHCKNGAYINFRIDDEDDWKFHTFPALNTVETGDTEENKLHGILDLNLETNPIHLDRSVVIRTLRCPMVLEVLGFEMKTNVHVDFSWSPLNEKITGEFEITLSFLKVESDEDAKRSVINLFLINGPERQDGLSVDSPGGSPTDFVLGDREFQNNEISARRCRLLRVERLTKDVNQTLRIRFNKQFTSVTQDVGIPFVRTSGDTTILEESVTIINAKLPLEAAFTPNSKSWKPSKKLGSDTFKTFTRVEVNMREPNPSVSISCLQPAMSPTAEAMNLALIRGRSEFIDRIDYKVEESECFDDRQTPIIVVKMSFELDVPPGVEPMGEIVRFHIGSFAFQFVTINGGLTGKGVLFEDGDELIVLNFGILDGTKNGEKLLVSAEWFGEQGLRLSCGEIIEFRLPRVTGKVVGKTVFECADKKGML</sequence>
<accession>A0A3N4L680</accession>
<dbReference type="InParanoid" id="A0A3N4L680"/>
<dbReference type="Proteomes" id="UP000277580">
    <property type="component" value="Unassembled WGS sequence"/>
</dbReference>
<proteinExistence type="predicted"/>
<dbReference type="EMBL" id="ML119106">
    <property type="protein sequence ID" value="RPB17288.1"/>
    <property type="molecule type" value="Genomic_DNA"/>
</dbReference>
<reference evidence="1 2" key="1">
    <citation type="journal article" date="2018" name="Nat. Ecol. Evol.">
        <title>Pezizomycetes genomes reveal the molecular basis of ectomycorrhizal truffle lifestyle.</title>
        <authorList>
            <person name="Murat C."/>
            <person name="Payen T."/>
            <person name="Noel B."/>
            <person name="Kuo A."/>
            <person name="Morin E."/>
            <person name="Chen J."/>
            <person name="Kohler A."/>
            <person name="Krizsan K."/>
            <person name="Balestrini R."/>
            <person name="Da Silva C."/>
            <person name="Montanini B."/>
            <person name="Hainaut M."/>
            <person name="Levati E."/>
            <person name="Barry K.W."/>
            <person name="Belfiori B."/>
            <person name="Cichocki N."/>
            <person name="Clum A."/>
            <person name="Dockter R.B."/>
            <person name="Fauchery L."/>
            <person name="Guy J."/>
            <person name="Iotti M."/>
            <person name="Le Tacon F."/>
            <person name="Lindquist E.A."/>
            <person name="Lipzen A."/>
            <person name="Malagnac F."/>
            <person name="Mello A."/>
            <person name="Molinier V."/>
            <person name="Miyauchi S."/>
            <person name="Poulain J."/>
            <person name="Riccioni C."/>
            <person name="Rubini A."/>
            <person name="Sitrit Y."/>
            <person name="Splivallo R."/>
            <person name="Traeger S."/>
            <person name="Wang M."/>
            <person name="Zifcakova L."/>
            <person name="Wipf D."/>
            <person name="Zambonelli A."/>
            <person name="Paolocci F."/>
            <person name="Nowrousian M."/>
            <person name="Ottonello S."/>
            <person name="Baldrian P."/>
            <person name="Spatafora J.W."/>
            <person name="Henrissat B."/>
            <person name="Nagy L.G."/>
            <person name="Aury J.M."/>
            <person name="Wincker P."/>
            <person name="Grigoriev I.V."/>
            <person name="Bonfante P."/>
            <person name="Martin F.M."/>
        </authorList>
    </citation>
    <scope>NUCLEOTIDE SEQUENCE [LARGE SCALE GENOMIC DNA]</scope>
    <source>
        <strain evidence="1 2">CCBAS932</strain>
    </source>
</reference>